<organism evidence="1 2">
    <name type="scientific">Raoultella planticola</name>
    <name type="common">Klebsiella planticola</name>
    <dbReference type="NCBI Taxonomy" id="575"/>
    <lineage>
        <taxon>Bacteria</taxon>
        <taxon>Pseudomonadati</taxon>
        <taxon>Pseudomonadota</taxon>
        <taxon>Gammaproteobacteria</taxon>
        <taxon>Enterobacterales</taxon>
        <taxon>Enterobacteriaceae</taxon>
        <taxon>Klebsiella/Raoultella group</taxon>
        <taxon>Raoultella</taxon>
    </lineage>
</organism>
<evidence type="ECO:0000313" key="1">
    <source>
        <dbReference type="EMBL" id="SAQ12980.1"/>
    </source>
</evidence>
<proteinExistence type="predicted"/>
<gene>
    <name evidence="1" type="ORF">SAMEA2273876_05315</name>
</gene>
<accession>A0A8G2EAT4</accession>
<name>A0A8G2EAT4_RAOPL</name>
<dbReference type="RefSeq" id="WP_064386259.1">
    <property type="nucleotide sequence ID" value="NZ_ABZSJN020000276.1"/>
</dbReference>
<sequence>MSVRAKFQCNSINKSPDNSSAVVNLMAVTTGSAENESWSKYTPSGQLQMVISNPAAFEQFEQGKEYFIDIAPAE</sequence>
<dbReference type="Proteomes" id="UP000078124">
    <property type="component" value="Unassembled WGS sequence"/>
</dbReference>
<dbReference type="AlphaFoldDB" id="A0A8G2EAT4"/>
<protein>
    <submittedName>
        <fullName evidence="1">Uncharacterized protein</fullName>
    </submittedName>
</protein>
<reference evidence="1 2" key="1">
    <citation type="submission" date="2016-05" db="EMBL/GenBank/DDBJ databases">
        <authorList>
            <consortium name="Pathogen Informatics"/>
        </authorList>
    </citation>
    <scope>NUCLEOTIDE SEQUENCE [LARGE SCALE GENOMIC DNA]</scope>
    <source>
        <strain evidence="1 2">2880STDY5682802</strain>
    </source>
</reference>
<comment type="caution">
    <text evidence="1">The sequence shown here is derived from an EMBL/GenBank/DDBJ whole genome shotgun (WGS) entry which is preliminary data.</text>
</comment>
<evidence type="ECO:0000313" key="2">
    <source>
        <dbReference type="Proteomes" id="UP000078124"/>
    </source>
</evidence>
<dbReference type="EMBL" id="FLAC01000036">
    <property type="protein sequence ID" value="SAQ12980.1"/>
    <property type="molecule type" value="Genomic_DNA"/>
</dbReference>